<feature type="signal peptide" evidence="1">
    <location>
        <begin position="1"/>
        <end position="19"/>
    </location>
</feature>
<name>A0A2U8GQZ3_9RHOO</name>
<reference evidence="2 3" key="1">
    <citation type="submission" date="2017-06" db="EMBL/GenBank/DDBJ databases">
        <title>Azoarcus.</title>
        <authorList>
            <person name="Woo J.-H."/>
            <person name="Kim H.-S."/>
        </authorList>
    </citation>
    <scope>NUCLEOTIDE SEQUENCE [LARGE SCALE GENOMIC DNA]</scope>
    <source>
        <strain evidence="2 3">TSPY31</strain>
    </source>
</reference>
<keyword evidence="3" id="KW-1185">Reference proteome</keyword>
<accession>A0A2U8GQZ3</accession>
<evidence type="ECO:0000256" key="1">
    <source>
        <dbReference type="SAM" id="SignalP"/>
    </source>
</evidence>
<proteinExistence type="predicted"/>
<dbReference type="AlphaFoldDB" id="A0A2U8GQZ3"/>
<evidence type="ECO:0000313" key="3">
    <source>
        <dbReference type="Proteomes" id="UP000244930"/>
    </source>
</evidence>
<feature type="chain" id="PRO_5016149860" description="Lipoprotein" evidence="1">
    <location>
        <begin position="20"/>
        <end position="151"/>
    </location>
</feature>
<dbReference type="RefSeq" id="WP_108949581.1">
    <property type="nucleotide sequence ID" value="NZ_CP022187.1"/>
</dbReference>
<dbReference type="KEGG" id="acom:CEW83_12165"/>
<dbReference type="EMBL" id="CP022187">
    <property type="protein sequence ID" value="AWI75878.1"/>
    <property type="molecule type" value="Genomic_DNA"/>
</dbReference>
<dbReference type="Proteomes" id="UP000244930">
    <property type="component" value="Chromosome"/>
</dbReference>
<keyword evidence="1" id="KW-0732">Signal</keyword>
<gene>
    <name evidence="2" type="ORF">CEW83_12165</name>
</gene>
<protein>
    <recommendedName>
        <fullName evidence="4">Lipoprotein</fullName>
    </recommendedName>
</protein>
<sequence length="151" mass="16432">MNQRSFTSLALFAACTMLAGCGQPQTDAAVDIAWPERQSIYRLNPERTQVDVYSFRNGVAPLGSIRLPSGLCPVAMTLDEQGNRLWLWSDRGGAAFDARSLRQIESWNTSVDTPSPVPPGVALRSMIFRTGTACRTLPASLQAMAGKDLEN</sequence>
<organism evidence="2 3">
    <name type="scientific">Parazoarcus communis</name>
    <dbReference type="NCBI Taxonomy" id="41977"/>
    <lineage>
        <taxon>Bacteria</taxon>
        <taxon>Pseudomonadati</taxon>
        <taxon>Pseudomonadota</taxon>
        <taxon>Betaproteobacteria</taxon>
        <taxon>Rhodocyclales</taxon>
        <taxon>Zoogloeaceae</taxon>
        <taxon>Parazoarcus</taxon>
    </lineage>
</organism>
<dbReference type="PROSITE" id="PS51257">
    <property type="entry name" value="PROKAR_LIPOPROTEIN"/>
    <property type="match status" value="1"/>
</dbReference>
<evidence type="ECO:0008006" key="4">
    <source>
        <dbReference type="Google" id="ProtNLM"/>
    </source>
</evidence>
<evidence type="ECO:0000313" key="2">
    <source>
        <dbReference type="EMBL" id="AWI75878.1"/>
    </source>
</evidence>